<dbReference type="OrthoDB" id="3064953at2759"/>
<evidence type="ECO:0000313" key="2">
    <source>
        <dbReference type="EMBL" id="KAF7351086.1"/>
    </source>
</evidence>
<name>A0A8H7CX01_9AGAR</name>
<dbReference type="InterPro" id="IPR046341">
    <property type="entry name" value="SET_dom_sf"/>
</dbReference>
<gene>
    <name evidence="2" type="ORF">MSAN_01671000</name>
</gene>
<dbReference type="Proteomes" id="UP000623467">
    <property type="component" value="Unassembled WGS sequence"/>
</dbReference>
<protein>
    <submittedName>
        <fullName evidence="2">ER lumen protein-retaining receptor</fullName>
    </submittedName>
</protein>
<evidence type="ECO:0000256" key="1">
    <source>
        <dbReference type="SAM" id="MobiDB-lite"/>
    </source>
</evidence>
<dbReference type="EMBL" id="JACAZH010000014">
    <property type="protein sequence ID" value="KAF7351086.1"/>
    <property type="molecule type" value="Genomic_DNA"/>
</dbReference>
<proteinExistence type="predicted"/>
<accession>A0A8H7CX01</accession>
<reference evidence="2" key="1">
    <citation type="submission" date="2020-05" db="EMBL/GenBank/DDBJ databases">
        <title>Mycena genomes resolve the evolution of fungal bioluminescence.</title>
        <authorList>
            <person name="Tsai I.J."/>
        </authorList>
    </citation>
    <scope>NUCLEOTIDE SEQUENCE</scope>
    <source>
        <strain evidence="2">160909Yilan</strain>
    </source>
</reference>
<dbReference type="AlphaFoldDB" id="A0A8H7CX01"/>
<organism evidence="2 3">
    <name type="scientific">Mycena sanguinolenta</name>
    <dbReference type="NCBI Taxonomy" id="230812"/>
    <lineage>
        <taxon>Eukaryota</taxon>
        <taxon>Fungi</taxon>
        <taxon>Dikarya</taxon>
        <taxon>Basidiomycota</taxon>
        <taxon>Agaricomycotina</taxon>
        <taxon>Agaricomycetes</taxon>
        <taxon>Agaricomycetidae</taxon>
        <taxon>Agaricales</taxon>
        <taxon>Marasmiineae</taxon>
        <taxon>Mycenaceae</taxon>
        <taxon>Mycena</taxon>
    </lineage>
</organism>
<sequence>MVSIARMKRGFLNSTKAKSRPLGPIPSEATRPVPASEPAPSMCCPQCAIEKGEKGDYFVPEGFPYTKTFHEKRDPREDPRDGNAPGTMRFTSIPFLSDDNEQVSECLFYPGSKELLMQIPNFPHPILRVDTPAFCVTDTSGKGMGLVSTRALKMGDLILDERPLFVCSHRIPLPEPPSTFTHEKFMEYHLQKLEEYYQHSLGRMRPKARNAYLALHNCHKEDGSGPAVGIARTNGMALPGGLSWQQTTTCFGSASRNFSRLGHLNA</sequence>
<keyword evidence="2" id="KW-0675">Receptor</keyword>
<keyword evidence="3" id="KW-1185">Reference proteome</keyword>
<comment type="caution">
    <text evidence="2">The sequence shown here is derived from an EMBL/GenBank/DDBJ whole genome shotgun (WGS) entry which is preliminary data.</text>
</comment>
<evidence type="ECO:0000313" key="3">
    <source>
        <dbReference type="Proteomes" id="UP000623467"/>
    </source>
</evidence>
<dbReference type="SUPFAM" id="SSF82199">
    <property type="entry name" value="SET domain"/>
    <property type="match status" value="1"/>
</dbReference>
<feature type="region of interest" description="Disordered" evidence="1">
    <location>
        <begin position="1"/>
        <end position="38"/>
    </location>
</feature>